<organism evidence="2 3">
    <name type="scientific">Aequoribacter fuscus</name>
    <dbReference type="NCBI Taxonomy" id="2518989"/>
    <lineage>
        <taxon>Bacteria</taxon>
        <taxon>Pseudomonadati</taxon>
        <taxon>Pseudomonadota</taxon>
        <taxon>Gammaproteobacteria</taxon>
        <taxon>Cellvibrionales</taxon>
        <taxon>Halieaceae</taxon>
        <taxon>Aequoribacter</taxon>
    </lineage>
</organism>
<dbReference type="InterPro" id="IPR058059">
    <property type="entry name" value="PA3496-like"/>
</dbReference>
<feature type="region of interest" description="Disordered" evidence="1">
    <location>
        <begin position="1"/>
        <end position="34"/>
    </location>
</feature>
<evidence type="ECO:0000313" key="3">
    <source>
        <dbReference type="Proteomes" id="UP000005615"/>
    </source>
</evidence>
<gene>
    <name evidence="2" type="ORF">IMCC3088_2145</name>
</gene>
<dbReference type="AlphaFoldDB" id="F3L3F3"/>
<dbReference type="Proteomes" id="UP000005615">
    <property type="component" value="Unassembled WGS sequence"/>
</dbReference>
<feature type="compositionally biased region" description="Acidic residues" evidence="1">
    <location>
        <begin position="8"/>
        <end position="28"/>
    </location>
</feature>
<evidence type="ECO:0000313" key="2">
    <source>
        <dbReference type="EMBL" id="EGG29145.1"/>
    </source>
</evidence>
<proteinExistence type="predicted"/>
<dbReference type="RefSeq" id="WP_009576322.1">
    <property type="nucleotide sequence ID" value="NZ_AEIG01000063.1"/>
</dbReference>
<keyword evidence="3" id="KW-1185">Reference proteome</keyword>
<evidence type="ECO:0000256" key="1">
    <source>
        <dbReference type="SAM" id="MobiDB-lite"/>
    </source>
</evidence>
<comment type="caution">
    <text evidence="2">The sequence shown here is derived from an EMBL/GenBank/DDBJ whole genome shotgun (WGS) entry which is preliminary data.</text>
</comment>
<dbReference type="EMBL" id="AEIG01000063">
    <property type="protein sequence ID" value="EGG29145.1"/>
    <property type="molecule type" value="Genomic_DNA"/>
</dbReference>
<protein>
    <submittedName>
        <fullName evidence="2">Uncharacterized protein</fullName>
    </submittedName>
</protein>
<name>F3L3F3_9GAMM</name>
<sequence>MAKHDDSNDTDDLDDFDDESLGMDDDIDMPLNNLSEKQQLAEKRRRAELRMEERRLREEIGYYDLSFDDL</sequence>
<dbReference type="NCBIfam" id="NF046101">
    <property type="entry name" value="PA3496_fam"/>
    <property type="match status" value="1"/>
</dbReference>
<reference evidence="2 3" key="1">
    <citation type="journal article" date="2011" name="J. Bacteriol.">
        <title>Genome sequence of strain IMCC3088, a proteorhodopsin-containing marine bacterium belonging to the OM60/NOR5 clade.</title>
        <authorList>
            <person name="Jang Y."/>
            <person name="Oh H.M."/>
            <person name="Kang I."/>
            <person name="Lee K."/>
            <person name="Yang S.J."/>
            <person name="Cho J.C."/>
        </authorList>
    </citation>
    <scope>NUCLEOTIDE SEQUENCE [LARGE SCALE GENOMIC DNA]</scope>
    <source>
        <strain evidence="2 3">IMCC3088</strain>
    </source>
</reference>
<accession>F3L3F3</accession>